<dbReference type="AlphaFoldDB" id="A0A821RZR8"/>
<keyword evidence="2" id="KW-1185">Reference proteome</keyword>
<reference evidence="1" key="1">
    <citation type="submission" date="2021-02" db="EMBL/GenBank/DDBJ databases">
        <authorList>
            <person name="Nowell W R."/>
        </authorList>
    </citation>
    <scope>NUCLEOTIDE SEQUENCE</scope>
</reference>
<name>A0A821RZR8_9BILA</name>
<sequence length="104" mass="11667">NSSIIELVSGQQAIDALQKVDDYIANLSQFDLESRLNLPLSTIQDYIKFIGEQILTWDEESSQAMTSCIEFINTTCQEKLNLLTYPPQIYVVLTNGKGESNAAY</sequence>
<feature type="non-terminal residue" evidence="1">
    <location>
        <position position="104"/>
    </location>
</feature>
<dbReference type="Proteomes" id="UP000663873">
    <property type="component" value="Unassembled WGS sequence"/>
</dbReference>
<organism evidence="1 2">
    <name type="scientific">Rotaria socialis</name>
    <dbReference type="NCBI Taxonomy" id="392032"/>
    <lineage>
        <taxon>Eukaryota</taxon>
        <taxon>Metazoa</taxon>
        <taxon>Spiralia</taxon>
        <taxon>Gnathifera</taxon>
        <taxon>Rotifera</taxon>
        <taxon>Eurotatoria</taxon>
        <taxon>Bdelloidea</taxon>
        <taxon>Philodinida</taxon>
        <taxon>Philodinidae</taxon>
        <taxon>Rotaria</taxon>
    </lineage>
</organism>
<evidence type="ECO:0000313" key="2">
    <source>
        <dbReference type="Proteomes" id="UP000663873"/>
    </source>
</evidence>
<accession>A0A821RZR8</accession>
<protein>
    <submittedName>
        <fullName evidence="1">Uncharacterized protein</fullName>
    </submittedName>
</protein>
<gene>
    <name evidence="1" type="ORF">UJA718_LOCUS43313</name>
</gene>
<dbReference type="EMBL" id="CAJOBP010059763">
    <property type="protein sequence ID" value="CAF4847102.1"/>
    <property type="molecule type" value="Genomic_DNA"/>
</dbReference>
<comment type="caution">
    <text evidence="1">The sequence shown here is derived from an EMBL/GenBank/DDBJ whole genome shotgun (WGS) entry which is preliminary data.</text>
</comment>
<feature type="non-terminal residue" evidence="1">
    <location>
        <position position="1"/>
    </location>
</feature>
<proteinExistence type="predicted"/>
<evidence type="ECO:0000313" key="1">
    <source>
        <dbReference type="EMBL" id="CAF4847102.1"/>
    </source>
</evidence>